<sequence length="123" mass="13394">MLRNHDAFGPGNAPRPRRIAPGLAPRVVRSVLALAGRSAQLIDHRERPWASVTFSGARHTVILRYTGWEACDDGEALIAALPDHEFTVPGAVVADVTVVRTDEAVLPQRTLEVELELLLLDQG</sequence>
<proteinExistence type="predicted"/>
<dbReference type="EMBL" id="JAVDRD010000001">
    <property type="protein sequence ID" value="MDR6509347.1"/>
    <property type="molecule type" value="Genomic_DNA"/>
</dbReference>
<keyword evidence="2" id="KW-1185">Reference proteome</keyword>
<dbReference type="Proteomes" id="UP001184150">
    <property type="component" value="Unassembled WGS sequence"/>
</dbReference>
<reference evidence="1 2" key="1">
    <citation type="submission" date="2023-07" db="EMBL/GenBank/DDBJ databases">
        <title>Sorghum-associated microbial communities from plants grown in Nebraska, USA.</title>
        <authorList>
            <person name="Schachtman D."/>
        </authorList>
    </citation>
    <scope>NUCLEOTIDE SEQUENCE [LARGE SCALE GENOMIC DNA]</scope>
    <source>
        <strain evidence="1 2">DS1027</strain>
    </source>
</reference>
<evidence type="ECO:0000313" key="1">
    <source>
        <dbReference type="EMBL" id="MDR6509347.1"/>
    </source>
</evidence>
<evidence type="ECO:0000313" key="2">
    <source>
        <dbReference type="Proteomes" id="UP001184150"/>
    </source>
</evidence>
<name>A0ABU1MHE7_9SPHN</name>
<gene>
    <name evidence="1" type="ORF">J2792_000187</name>
</gene>
<accession>A0ABU1MHE7</accession>
<protein>
    <submittedName>
        <fullName evidence="1">Uncharacterized protein</fullName>
    </submittedName>
</protein>
<comment type="caution">
    <text evidence="1">The sequence shown here is derived from an EMBL/GenBank/DDBJ whole genome shotgun (WGS) entry which is preliminary data.</text>
</comment>
<organism evidence="1 2">
    <name type="scientific">Novosphingobium capsulatum</name>
    <dbReference type="NCBI Taxonomy" id="13688"/>
    <lineage>
        <taxon>Bacteria</taxon>
        <taxon>Pseudomonadati</taxon>
        <taxon>Pseudomonadota</taxon>
        <taxon>Alphaproteobacteria</taxon>
        <taxon>Sphingomonadales</taxon>
        <taxon>Sphingomonadaceae</taxon>
        <taxon>Novosphingobium</taxon>
    </lineage>
</organism>
<dbReference type="RefSeq" id="WP_309804139.1">
    <property type="nucleotide sequence ID" value="NZ_JAVDRD010000001.1"/>
</dbReference>